<dbReference type="AlphaFoldDB" id="A0A6A7ALA4"/>
<protein>
    <recommendedName>
        <fullName evidence="4">BTB domain-containing protein</fullName>
    </recommendedName>
</protein>
<evidence type="ECO:0000313" key="3">
    <source>
        <dbReference type="Proteomes" id="UP000799424"/>
    </source>
</evidence>
<evidence type="ECO:0000256" key="1">
    <source>
        <dbReference type="SAM" id="MobiDB-lite"/>
    </source>
</evidence>
<dbReference type="Proteomes" id="UP000799424">
    <property type="component" value="Unassembled WGS sequence"/>
</dbReference>
<feature type="region of interest" description="Disordered" evidence="1">
    <location>
        <begin position="261"/>
        <end position="283"/>
    </location>
</feature>
<proteinExistence type="predicted"/>
<name>A0A6A7ALA4_9PLEO</name>
<sequence>MDDATPVWYGLNFIVEIQTVEETWDEVQGVGSESREATFKVDRSLLTAYAPEFAKLLEHPGGRALKLDIVKAETIRIFILWLRSKFESASNKACPQALYWNEMEDCDEYDLHHFLSSDLEDCDHECEIGELSADLFVFAKTYNIPALRLDSLDRLVLCFNTYRSDYYPESWEDMMNMSPTTIQEAYERTSANSPLRRALVAGLCQFSDEVDFINEKLPSQFLVDMVRYLQQRVRESHKGGRPAFAIPSPCEFHEHEGAIEKKDSRGVPTCPDTRHDQGRLHYV</sequence>
<dbReference type="EMBL" id="MU006216">
    <property type="protein sequence ID" value="KAF2833942.1"/>
    <property type="molecule type" value="Genomic_DNA"/>
</dbReference>
<evidence type="ECO:0008006" key="4">
    <source>
        <dbReference type="Google" id="ProtNLM"/>
    </source>
</evidence>
<feature type="compositionally biased region" description="Basic and acidic residues" evidence="1">
    <location>
        <begin position="272"/>
        <end position="283"/>
    </location>
</feature>
<reference evidence="2" key="1">
    <citation type="journal article" date="2020" name="Stud. Mycol.">
        <title>101 Dothideomycetes genomes: a test case for predicting lifestyles and emergence of pathogens.</title>
        <authorList>
            <person name="Haridas S."/>
            <person name="Albert R."/>
            <person name="Binder M."/>
            <person name="Bloem J."/>
            <person name="Labutti K."/>
            <person name="Salamov A."/>
            <person name="Andreopoulos B."/>
            <person name="Baker S."/>
            <person name="Barry K."/>
            <person name="Bills G."/>
            <person name="Bluhm B."/>
            <person name="Cannon C."/>
            <person name="Castanera R."/>
            <person name="Culley D."/>
            <person name="Daum C."/>
            <person name="Ezra D."/>
            <person name="Gonzalez J."/>
            <person name="Henrissat B."/>
            <person name="Kuo A."/>
            <person name="Liang C."/>
            <person name="Lipzen A."/>
            <person name="Lutzoni F."/>
            <person name="Magnuson J."/>
            <person name="Mondo S."/>
            <person name="Nolan M."/>
            <person name="Ohm R."/>
            <person name="Pangilinan J."/>
            <person name="Park H.-J."/>
            <person name="Ramirez L."/>
            <person name="Alfaro M."/>
            <person name="Sun H."/>
            <person name="Tritt A."/>
            <person name="Yoshinaga Y."/>
            <person name="Zwiers L.-H."/>
            <person name="Turgeon B."/>
            <person name="Goodwin S."/>
            <person name="Spatafora J."/>
            <person name="Crous P."/>
            <person name="Grigoriev I."/>
        </authorList>
    </citation>
    <scope>NUCLEOTIDE SEQUENCE</scope>
    <source>
        <strain evidence="2">CBS 113818</strain>
    </source>
</reference>
<keyword evidence="3" id="KW-1185">Reference proteome</keyword>
<accession>A0A6A7ALA4</accession>
<gene>
    <name evidence="2" type="ORF">CC86DRAFT_451470</name>
</gene>
<evidence type="ECO:0000313" key="2">
    <source>
        <dbReference type="EMBL" id="KAF2833942.1"/>
    </source>
</evidence>
<organism evidence="2 3">
    <name type="scientific">Ophiobolus disseminans</name>
    <dbReference type="NCBI Taxonomy" id="1469910"/>
    <lineage>
        <taxon>Eukaryota</taxon>
        <taxon>Fungi</taxon>
        <taxon>Dikarya</taxon>
        <taxon>Ascomycota</taxon>
        <taxon>Pezizomycotina</taxon>
        <taxon>Dothideomycetes</taxon>
        <taxon>Pleosporomycetidae</taxon>
        <taxon>Pleosporales</taxon>
        <taxon>Pleosporineae</taxon>
        <taxon>Phaeosphaeriaceae</taxon>
        <taxon>Ophiobolus</taxon>
    </lineage>
</organism>